<organism evidence="2 3">
    <name type="scientific">Methylocystis hirsuta</name>
    <dbReference type="NCBI Taxonomy" id="369798"/>
    <lineage>
        <taxon>Bacteria</taxon>
        <taxon>Pseudomonadati</taxon>
        <taxon>Pseudomonadota</taxon>
        <taxon>Alphaproteobacteria</taxon>
        <taxon>Hyphomicrobiales</taxon>
        <taxon>Methylocystaceae</taxon>
        <taxon>Methylocystis</taxon>
    </lineage>
</organism>
<keyword evidence="1" id="KW-1133">Transmembrane helix</keyword>
<feature type="transmembrane region" description="Helical" evidence="1">
    <location>
        <begin position="63"/>
        <end position="83"/>
    </location>
</feature>
<evidence type="ECO:0000313" key="2">
    <source>
        <dbReference type="EMBL" id="RNJ48157.1"/>
    </source>
</evidence>
<sequence length="89" mass="9444">MWSQYKGVLAGVESRGSAVVKQSVPPSGSRTQIKVELLQTVSDRQSAPETEALIRADRARHPLAVAVGFAAAIMILVVLAWLFSLGSAP</sequence>
<name>A0A3M9XJ36_9HYPH</name>
<keyword evidence="1" id="KW-0472">Membrane</keyword>
<evidence type="ECO:0000256" key="1">
    <source>
        <dbReference type="SAM" id="Phobius"/>
    </source>
</evidence>
<accession>A0A3M9XJ36</accession>
<keyword evidence="1" id="KW-0812">Transmembrane</keyword>
<dbReference type="EMBL" id="QWDD01000003">
    <property type="protein sequence ID" value="RNJ48157.1"/>
    <property type="molecule type" value="Genomic_DNA"/>
</dbReference>
<comment type="caution">
    <text evidence="2">The sequence shown here is derived from an EMBL/GenBank/DDBJ whole genome shotgun (WGS) entry which is preliminary data.</text>
</comment>
<gene>
    <name evidence="2" type="ORF">D1O30_20265</name>
</gene>
<evidence type="ECO:0000313" key="3">
    <source>
        <dbReference type="Proteomes" id="UP000268623"/>
    </source>
</evidence>
<keyword evidence="3" id="KW-1185">Reference proteome</keyword>
<protein>
    <submittedName>
        <fullName evidence="2">Uncharacterized protein</fullName>
    </submittedName>
</protein>
<dbReference type="Proteomes" id="UP000268623">
    <property type="component" value="Unassembled WGS sequence"/>
</dbReference>
<dbReference type="AlphaFoldDB" id="A0A3M9XJ36"/>
<reference evidence="2 3" key="1">
    <citation type="submission" date="2018-08" db="EMBL/GenBank/DDBJ databases">
        <title>Genome sequence of Methylocystis hirsuta CSC1, a methanotroph able to accumulate PHAs.</title>
        <authorList>
            <person name="Bordel S."/>
            <person name="Rodriguez E."/>
            <person name="Gancedo J."/>
            <person name="Munoz R."/>
        </authorList>
    </citation>
    <scope>NUCLEOTIDE SEQUENCE [LARGE SCALE GENOMIC DNA]</scope>
    <source>
        <strain evidence="2 3">CSC1</strain>
    </source>
</reference>
<proteinExistence type="predicted"/>